<dbReference type="PROSITE" id="PS50076">
    <property type="entry name" value="DNAJ_2"/>
    <property type="match status" value="1"/>
</dbReference>
<proteinExistence type="predicted"/>
<dbReference type="Gene3D" id="1.10.287.110">
    <property type="entry name" value="DnaJ domain"/>
    <property type="match status" value="1"/>
</dbReference>
<dbReference type="PRINTS" id="PR00625">
    <property type="entry name" value="JDOMAIN"/>
</dbReference>
<dbReference type="FunFam" id="1.10.287.110:FF:000038">
    <property type="entry name" value="DnaJ protein ERDJ2A"/>
    <property type="match status" value="1"/>
</dbReference>
<reference evidence="3 4" key="1">
    <citation type="submission" date="2020-02" db="EMBL/GenBank/DDBJ databases">
        <title>Draft genome sequence of Haematococcus lacustris strain NIES-144.</title>
        <authorList>
            <person name="Morimoto D."/>
            <person name="Nakagawa S."/>
            <person name="Yoshida T."/>
            <person name="Sawayama S."/>
        </authorList>
    </citation>
    <scope>NUCLEOTIDE SEQUENCE [LARGE SCALE GENOMIC DNA]</scope>
    <source>
        <strain evidence="3 4">NIES-144</strain>
    </source>
</reference>
<comment type="caution">
    <text evidence="3">The sequence shown here is derived from an EMBL/GenBank/DDBJ whole genome shotgun (WGS) entry which is preliminary data.</text>
</comment>
<dbReference type="SUPFAM" id="SSF46565">
    <property type="entry name" value="Chaperone J-domain"/>
    <property type="match status" value="1"/>
</dbReference>
<sequence length="246" mass="28025">MKPFDPFEILGVDSTTPEREIKKAYRQLSLKYHPDKNPDPEANKYFTEYITKAYAALTDETSRQNYEKYGHPDGPQAMNIGVALPSWVFAKEKGMAPLMLIALVFCGILLPLIVASWYMLSSNRFTGPNNIMQETIAFYLHSKFNVKESQSLVRIPETLVCSMEFITLATPSDHMAPIDELRKTLLRWQPDLKDKAAFWKRKASVLKAHMLVLAHLEREVGPAVVAPQLQADLKYVLQKTPLLLEE</sequence>
<dbReference type="Pfam" id="PF00226">
    <property type="entry name" value="DnaJ"/>
    <property type="match status" value="1"/>
</dbReference>
<dbReference type="GO" id="GO:0031207">
    <property type="term" value="C:Sec62/Sec63 complex"/>
    <property type="evidence" value="ECO:0007669"/>
    <property type="project" value="TreeGrafter"/>
</dbReference>
<dbReference type="Gene3D" id="1.10.3380.10">
    <property type="entry name" value="Sec63 N-terminal domain-like domain"/>
    <property type="match status" value="1"/>
</dbReference>
<dbReference type="Proteomes" id="UP000485058">
    <property type="component" value="Unassembled WGS sequence"/>
</dbReference>
<keyword evidence="1" id="KW-0812">Transmembrane</keyword>
<dbReference type="CDD" id="cd06257">
    <property type="entry name" value="DnaJ"/>
    <property type="match status" value="1"/>
</dbReference>
<dbReference type="GO" id="GO:0006614">
    <property type="term" value="P:SRP-dependent cotranslational protein targeting to membrane"/>
    <property type="evidence" value="ECO:0007669"/>
    <property type="project" value="TreeGrafter"/>
</dbReference>
<dbReference type="GO" id="GO:0006620">
    <property type="term" value="P:post-translational protein targeting to endoplasmic reticulum membrane"/>
    <property type="evidence" value="ECO:0007669"/>
    <property type="project" value="TreeGrafter"/>
</dbReference>
<dbReference type="InterPro" id="IPR036869">
    <property type="entry name" value="J_dom_sf"/>
</dbReference>
<accession>A0A6A0AEJ5</accession>
<feature type="domain" description="J" evidence="2">
    <location>
        <begin position="5"/>
        <end position="70"/>
    </location>
</feature>
<evidence type="ECO:0000313" key="4">
    <source>
        <dbReference type="Proteomes" id="UP000485058"/>
    </source>
</evidence>
<dbReference type="PANTHER" id="PTHR24075:SF0">
    <property type="entry name" value="TRANSLOCATION PROTEIN SEC63 HOMOLOG"/>
    <property type="match status" value="1"/>
</dbReference>
<feature type="non-terminal residue" evidence="3">
    <location>
        <position position="1"/>
    </location>
</feature>
<evidence type="ECO:0000313" key="3">
    <source>
        <dbReference type="EMBL" id="GFH31320.1"/>
    </source>
</evidence>
<dbReference type="SMART" id="SM00271">
    <property type="entry name" value="DnaJ"/>
    <property type="match status" value="1"/>
</dbReference>
<keyword evidence="1" id="KW-1133">Transmembrane helix</keyword>
<dbReference type="PANTHER" id="PTHR24075">
    <property type="entry name" value="SEC63 DOMAIN-CONTAINING"/>
    <property type="match status" value="1"/>
</dbReference>
<dbReference type="GO" id="GO:0008320">
    <property type="term" value="F:protein transmembrane transporter activity"/>
    <property type="evidence" value="ECO:0007669"/>
    <property type="project" value="TreeGrafter"/>
</dbReference>
<name>A0A6A0AEJ5_HAELA</name>
<feature type="transmembrane region" description="Helical" evidence="1">
    <location>
        <begin position="98"/>
        <end position="120"/>
    </location>
</feature>
<dbReference type="InterPro" id="IPR001623">
    <property type="entry name" value="DnaJ_domain"/>
</dbReference>
<dbReference type="EMBL" id="BLLF01005530">
    <property type="protein sequence ID" value="GFH31320.1"/>
    <property type="molecule type" value="Genomic_DNA"/>
</dbReference>
<organism evidence="3 4">
    <name type="scientific">Haematococcus lacustris</name>
    <name type="common">Green alga</name>
    <name type="synonym">Haematococcus pluvialis</name>
    <dbReference type="NCBI Taxonomy" id="44745"/>
    <lineage>
        <taxon>Eukaryota</taxon>
        <taxon>Viridiplantae</taxon>
        <taxon>Chlorophyta</taxon>
        <taxon>core chlorophytes</taxon>
        <taxon>Chlorophyceae</taxon>
        <taxon>CS clade</taxon>
        <taxon>Chlamydomonadales</taxon>
        <taxon>Haematococcaceae</taxon>
        <taxon>Haematococcus</taxon>
    </lineage>
</organism>
<evidence type="ECO:0000259" key="2">
    <source>
        <dbReference type="PROSITE" id="PS50076"/>
    </source>
</evidence>
<evidence type="ECO:0000256" key="1">
    <source>
        <dbReference type="SAM" id="Phobius"/>
    </source>
</evidence>
<feature type="non-terminal residue" evidence="3">
    <location>
        <position position="246"/>
    </location>
</feature>
<keyword evidence="4" id="KW-1185">Reference proteome</keyword>
<dbReference type="AlphaFoldDB" id="A0A6A0AEJ5"/>
<gene>
    <name evidence="3" type="ORF">HaLaN_30337</name>
</gene>
<dbReference type="SUPFAM" id="SSF158702">
    <property type="entry name" value="Sec63 N-terminal domain-like"/>
    <property type="match status" value="1"/>
</dbReference>
<keyword evidence="1" id="KW-0472">Membrane</keyword>
<protein>
    <submittedName>
        <fullName evidence="3">Molecular chaperone</fullName>
    </submittedName>
</protein>
<dbReference type="GO" id="GO:0003723">
    <property type="term" value="F:RNA binding"/>
    <property type="evidence" value="ECO:0007669"/>
    <property type="project" value="TreeGrafter"/>
</dbReference>